<reference evidence="2 3" key="1">
    <citation type="submission" date="2017-06" db="EMBL/GenBank/DDBJ databases">
        <title>Investigating the central metabolism of Clostridium thermosuccinogenes.</title>
        <authorList>
            <person name="Koendjbiharie J.G."/>
            <person name="van Kranenburg R."/>
        </authorList>
    </citation>
    <scope>NUCLEOTIDE SEQUENCE [LARGE SCALE GENOMIC DNA]</scope>
    <source>
        <strain evidence="2 3">DSM 5806</strain>
    </source>
</reference>
<name>A0A2K2F0Z2_9CLOT</name>
<dbReference type="KEGG" id="cthd:CDO33_10790"/>
<evidence type="ECO:0000313" key="3">
    <source>
        <dbReference type="Proteomes" id="UP000236151"/>
    </source>
</evidence>
<protein>
    <recommendedName>
        <fullName evidence="4">ABC transporter permease</fullName>
    </recommendedName>
</protein>
<evidence type="ECO:0000313" key="2">
    <source>
        <dbReference type="EMBL" id="PNU01166.1"/>
    </source>
</evidence>
<dbReference type="EMBL" id="NIOJ01000003">
    <property type="protein sequence ID" value="PNU01166.1"/>
    <property type="molecule type" value="Genomic_DNA"/>
</dbReference>
<evidence type="ECO:0008006" key="4">
    <source>
        <dbReference type="Google" id="ProtNLM"/>
    </source>
</evidence>
<comment type="caution">
    <text evidence="2">The sequence shown here is derived from an EMBL/GenBank/DDBJ whole genome shotgun (WGS) entry which is preliminary data.</text>
</comment>
<feature type="transmembrane region" description="Helical" evidence="1">
    <location>
        <begin position="91"/>
        <end position="109"/>
    </location>
</feature>
<dbReference type="Pfam" id="PF06541">
    <property type="entry name" value="ABC_trans_CmpB"/>
    <property type="match status" value="1"/>
</dbReference>
<keyword evidence="1" id="KW-0472">Membrane</keyword>
<accession>A0A2K2F0Z2</accession>
<feature type="transmembrane region" description="Helical" evidence="1">
    <location>
        <begin position="58"/>
        <end position="79"/>
    </location>
</feature>
<evidence type="ECO:0000256" key="1">
    <source>
        <dbReference type="SAM" id="Phobius"/>
    </source>
</evidence>
<keyword evidence="1" id="KW-1133">Transmembrane helix</keyword>
<feature type="transmembrane region" description="Helical" evidence="1">
    <location>
        <begin position="166"/>
        <end position="187"/>
    </location>
</feature>
<proteinExistence type="predicted"/>
<dbReference type="Proteomes" id="UP000236151">
    <property type="component" value="Unassembled WGS sequence"/>
</dbReference>
<keyword evidence="1" id="KW-0812">Transmembrane</keyword>
<dbReference type="InterPro" id="IPR010540">
    <property type="entry name" value="CmpB_TMEM229"/>
</dbReference>
<feature type="transmembrane region" description="Helical" evidence="1">
    <location>
        <begin position="199"/>
        <end position="218"/>
    </location>
</feature>
<feature type="transmembrane region" description="Helical" evidence="1">
    <location>
        <begin position="116"/>
        <end position="138"/>
    </location>
</feature>
<sequence length="247" mass="28285">MINEAEATLMMGSVSAFFLYADSYFYLPRHMINYIAILYGAGGLMENSNIVSCRWKNIIIYFIIYSFVGWCMETAYAFFSQGRFVNRGFLYGPFCPVYGFGALILIILLKPVKHNILLMFTGSAILTSILEYITGFLLETAFDRTWWDYGNEPLNLHGRICLRNSLLWGMFALLFIYVLHPAIKRIVRLIPNNIKTVTVYLITFYIIFDTFMVTYSLTSSGADSNPVYRILGGIYSGLDHIKAMILK</sequence>
<dbReference type="AlphaFoldDB" id="A0A2K2F0Z2"/>
<feature type="transmembrane region" description="Helical" evidence="1">
    <location>
        <begin position="7"/>
        <end position="26"/>
    </location>
</feature>
<keyword evidence="3" id="KW-1185">Reference proteome</keyword>
<gene>
    <name evidence="2" type="ORF">CDQ84_01870</name>
</gene>
<organism evidence="2 3">
    <name type="scientific">Clostridium thermosuccinogenes</name>
    <dbReference type="NCBI Taxonomy" id="84032"/>
    <lineage>
        <taxon>Bacteria</taxon>
        <taxon>Bacillati</taxon>
        <taxon>Bacillota</taxon>
        <taxon>Clostridia</taxon>
        <taxon>Eubacteriales</taxon>
        <taxon>Clostridiaceae</taxon>
        <taxon>Clostridium</taxon>
    </lineage>
</organism>